<sequence length="112" mass="12570">FQHFLNVQLGTKYNFTTTALPNGGSSTMITLSPTVCELEVIEAIYYKIQKKEIFDGCSSPDYVSRKAIAGEICKLFPDNPLARMAYTKNNLIEVGCKFKLKHSNDTKQTARL</sequence>
<keyword evidence="2" id="KW-1185">Reference proteome</keyword>
<proteinExistence type="predicted"/>
<dbReference type="Proteomes" id="UP000594262">
    <property type="component" value="Unplaced"/>
</dbReference>
<protein>
    <submittedName>
        <fullName evidence="1">Uncharacterized protein</fullName>
    </submittedName>
</protein>
<accession>A0A7M5VHF9</accession>
<dbReference type="AlphaFoldDB" id="A0A7M5VHF9"/>
<name>A0A7M5VHF9_9CNID</name>
<evidence type="ECO:0000313" key="1">
    <source>
        <dbReference type="EnsemblMetazoa" id="CLYHEMP012569.1"/>
    </source>
</evidence>
<organism evidence="1 2">
    <name type="scientific">Clytia hemisphaerica</name>
    <dbReference type="NCBI Taxonomy" id="252671"/>
    <lineage>
        <taxon>Eukaryota</taxon>
        <taxon>Metazoa</taxon>
        <taxon>Cnidaria</taxon>
        <taxon>Hydrozoa</taxon>
        <taxon>Hydroidolina</taxon>
        <taxon>Leptothecata</taxon>
        <taxon>Obeliida</taxon>
        <taxon>Clytiidae</taxon>
        <taxon>Clytia</taxon>
    </lineage>
</organism>
<dbReference type="EnsemblMetazoa" id="CLYHEMT012569.1">
    <property type="protein sequence ID" value="CLYHEMP012569.1"/>
    <property type="gene ID" value="CLYHEMG012569"/>
</dbReference>
<evidence type="ECO:0000313" key="2">
    <source>
        <dbReference type="Proteomes" id="UP000594262"/>
    </source>
</evidence>
<reference evidence="1" key="1">
    <citation type="submission" date="2021-01" db="UniProtKB">
        <authorList>
            <consortium name="EnsemblMetazoa"/>
        </authorList>
    </citation>
    <scope>IDENTIFICATION</scope>
</reference>